<protein>
    <submittedName>
        <fullName evidence="2">Uncharacterized protein</fullName>
    </submittedName>
</protein>
<keyword evidence="1" id="KW-0812">Transmembrane</keyword>
<proteinExistence type="predicted"/>
<feature type="transmembrane region" description="Helical" evidence="1">
    <location>
        <begin position="110"/>
        <end position="132"/>
    </location>
</feature>
<reference evidence="2 3" key="1">
    <citation type="submission" date="2014-04" db="EMBL/GenBank/DDBJ databases">
        <authorList>
            <consortium name="DOE Joint Genome Institute"/>
            <person name="Kuo A."/>
            <person name="Kohler A."/>
            <person name="Nagy L.G."/>
            <person name="Floudas D."/>
            <person name="Copeland A."/>
            <person name="Barry K.W."/>
            <person name="Cichocki N."/>
            <person name="Veneault-Fourrey C."/>
            <person name="LaButti K."/>
            <person name="Lindquist E.A."/>
            <person name="Lipzen A."/>
            <person name="Lundell T."/>
            <person name="Morin E."/>
            <person name="Murat C."/>
            <person name="Sun H."/>
            <person name="Tunlid A."/>
            <person name="Henrissat B."/>
            <person name="Grigoriev I.V."/>
            <person name="Hibbett D.S."/>
            <person name="Martin F."/>
            <person name="Nordberg H.P."/>
            <person name="Cantor M.N."/>
            <person name="Hua S.X."/>
        </authorList>
    </citation>
    <scope>NUCLEOTIDE SEQUENCE [LARGE SCALE GENOMIC DNA]</scope>
    <source>
        <strain evidence="2 3">Foug A</strain>
    </source>
</reference>
<dbReference type="OrthoDB" id="3349377at2759"/>
<organism evidence="2 3">
    <name type="scientific">Scleroderma citrinum Foug A</name>
    <dbReference type="NCBI Taxonomy" id="1036808"/>
    <lineage>
        <taxon>Eukaryota</taxon>
        <taxon>Fungi</taxon>
        <taxon>Dikarya</taxon>
        <taxon>Basidiomycota</taxon>
        <taxon>Agaricomycotina</taxon>
        <taxon>Agaricomycetes</taxon>
        <taxon>Agaricomycetidae</taxon>
        <taxon>Boletales</taxon>
        <taxon>Sclerodermatineae</taxon>
        <taxon>Sclerodermataceae</taxon>
        <taxon>Scleroderma</taxon>
    </lineage>
</organism>
<gene>
    <name evidence="2" type="ORF">SCLCIDRAFT_130746</name>
</gene>
<reference evidence="3" key="2">
    <citation type="submission" date="2015-01" db="EMBL/GenBank/DDBJ databases">
        <title>Evolutionary Origins and Diversification of the Mycorrhizal Mutualists.</title>
        <authorList>
            <consortium name="DOE Joint Genome Institute"/>
            <consortium name="Mycorrhizal Genomics Consortium"/>
            <person name="Kohler A."/>
            <person name="Kuo A."/>
            <person name="Nagy L.G."/>
            <person name="Floudas D."/>
            <person name="Copeland A."/>
            <person name="Barry K.W."/>
            <person name="Cichocki N."/>
            <person name="Veneault-Fourrey C."/>
            <person name="LaButti K."/>
            <person name="Lindquist E.A."/>
            <person name="Lipzen A."/>
            <person name="Lundell T."/>
            <person name="Morin E."/>
            <person name="Murat C."/>
            <person name="Riley R."/>
            <person name="Ohm R."/>
            <person name="Sun H."/>
            <person name="Tunlid A."/>
            <person name="Henrissat B."/>
            <person name="Grigoriev I.V."/>
            <person name="Hibbett D.S."/>
            <person name="Martin F."/>
        </authorList>
    </citation>
    <scope>NUCLEOTIDE SEQUENCE [LARGE SCALE GENOMIC DNA]</scope>
    <source>
        <strain evidence="3">Foug A</strain>
    </source>
</reference>
<keyword evidence="1" id="KW-0472">Membrane</keyword>
<dbReference type="STRING" id="1036808.A0A0C2Z5P7"/>
<feature type="transmembrane region" description="Helical" evidence="1">
    <location>
        <begin position="70"/>
        <end position="89"/>
    </location>
</feature>
<feature type="non-terminal residue" evidence="2">
    <location>
        <position position="1"/>
    </location>
</feature>
<keyword evidence="3" id="KW-1185">Reference proteome</keyword>
<evidence type="ECO:0000313" key="2">
    <source>
        <dbReference type="EMBL" id="KIM57308.1"/>
    </source>
</evidence>
<name>A0A0C2Z5P7_9AGAM</name>
<dbReference type="InParanoid" id="A0A0C2Z5P7"/>
<accession>A0A0C2Z5P7</accession>
<sequence>VITVILQMHLYALYHGSKRLLVYMVSFFVAEVGIVLWILISNSLFSNGTSLAFSLSQLCVSNVTPAYSGYLWVPSFTFEVILALLAVWAGIKHFKQKSRPQAARFNISQLVDSLIHGNVIYFVCPLITFVLFLNDDASLKLHWLAQSLPFGGPITICAGCRLILSIREVASSQHLTSVPSRTMSAFVAHGSWRGEDSSHIV</sequence>
<keyword evidence="1" id="KW-1133">Transmembrane helix</keyword>
<feature type="transmembrane region" description="Helical" evidence="1">
    <location>
        <begin position="20"/>
        <end position="40"/>
    </location>
</feature>
<evidence type="ECO:0000256" key="1">
    <source>
        <dbReference type="SAM" id="Phobius"/>
    </source>
</evidence>
<dbReference type="HOGENOM" id="CLU_035509_14_2_1"/>
<dbReference type="Proteomes" id="UP000053989">
    <property type="component" value="Unassembled WGS sequence"/>
</dbReference>
<evidence type="ECO:0000313" key="3">
    <source>
        <dbReference type="Proteomes" id="UP000053989"/>
    </source>
</evidence>
<feature type="transmembrane region" description="Helical" evidence="1">
    <location>
        <begin position="144"/>
        <end position="164"/>
    </location>
</feature>
<dbReference type="AlphaFoldDB" id="A0A0C2Z5P7"/>
<dbReference type="EMBL" id="KN822102">
    <property type="protein sequence ID" value="KIM57308.1"/>
    <property type="molecule type" value="Genomic_DNA"/>
</dbReference>